<evidence type="ECO:0000256" key="1">
    <source>
        <dbReference type="SAM" id="MobiDB-lite"/>
    </source>
</evidence>
<evidence type="ECO:0000313" key="5">
    <source>
        <dbReference type="Proteomes" id="UP000729733"/>
    </source>
</evidence>
<dbReference type="Pfam" id="PF01476">
    <property type="entry name" value="LysM"/>
    <property type="match status" value="1"/>
</dbReference>
<name>A0A964BUN4_9CYAN</name>
<organism evidence="4 5">
    <name type="scientific">Waterburya agarophytonicola KI4</name>
    <dbReference type="NCBI Taxonomy" id="2874699"/>
    <lineage>
        <taxon>Bacteria</taxon>
        <taxon>Bacillati</taxon>
        <taxon>Cyanobacteriota</taxon>
        <taxon>Cyanophyceae</taxon>
        <taxon>Pleurocapsales</taxon>
        <taxon>Hyellaceae</taxon>
        <taxon>Waterburya</taxon>
        <taxon>Waterburya agarophytonicola</taxon>
    </lineage>
</organism>
<keyword evidence="5" id="KW-1185">Reference proteome</keyword>
<dbReference type="SUPFAM" id="SSF54106">
    <property type="entry name" value="LysM domain"/>
    <property type="match status" value="1"/>
</dbReference>
<reference evidence="4" key="1">
    <citation type="journal article" date="2021" name="Antonie Van Leeuwenhoek">
        <title>Draft genome and description of Waterburya agarophytonicola gen. nov. sp. nov. (Pleurocapsales, Cyanobacteria): a seaweed symbiont.</title>
        <authorList>
            <person name="Bonthond G."/>
            <person name="Shalygin S."/>
            <person name="Bayer T."/>
            <person name="Weinberger F."/>
        </authorList>
    </citation>
    <scope>NUCLEOTIDE SEQUENCE</scope>
    <source>
        <strain evidence="4">KI4</strain>
    </source>
</reference>
<feature type="compositionally biased region" description="Pro residues" evidence="1">
    <location>
        <begin position="138"/>
        <end position="147"/>
    </location>
</feature>
<dbReference type="EMBL" id="JADWDC010000088">
    <property type="protein sequence ID" value="MCC0179499.1"/>
    <property type="molecule type" value="Genomic_DNA"/>
</dbReference>
<dbReference type="Gene3D" id="3.10.350.10">
    <property type="entry name" value="LysM domain"/>
    <property type="match status" value="1"/>
</dbReference>
<feature type="chain" id="PRO_5037147011" evidence="2">
    <location>
        <begin position="25"/>
        <end position="414"/>
    </location>
</feature>
<keyword evidence="2" id="KW-0732">Signal</keyword>
<dbReference type="PROSITE" id="PS51782">
    <property type="entry name" value="LYSM"/>
    <property type="match status" value="1"/>
</dbReference>
<dbReference type="Proteomes" id="UP000729733">
    <property type="component" value="Unassembled WGS sequence"/>
</dbReference>
<proteinExistence type="predicted"/>
<sequence>MANFKDRNIIMLKKSLLLSTIVFATSLLMNGVSSPAVATTMQKPTLKSPKSEHLAQSNTHRVRLGDTLWGISRRYRINMGMLVNLNPKLRSRPNLIYVGETLYVRGVGRSTSTSTARPQDRAKPKPPVVVKPRYQYKPQPPARPTPQPVAVQPRPQPNPVTVKPKPQPVATQPRQNSRRLTTFNLPSERRTFKDRIGADRGGISCTQNKQDSMRTLLPDNNFGWTLYDYPQFFWYSPALEAESIESTDVYFTLGIVERKEDNGVIEEKLGEDPLYEAQLTQLQKRRSEIVSFTLPPDADPLEEGQEYEWEVLVECPAGNHISIQGRIKRLSTENPELSSKLENATIEEYPSILAEAGVWYDALQIMTGLMRDNPEDDIFQQDWQNVLKLIEFKESSDLPIQYIEPQFEENIGQY</sequence>
<dbReference type="InterPro" id="IPR010328">
    <property type="entry name" value="DUF928"/>
</dbReference>
<accession>A0A964BUN4</accession>
<comment type="caution">
    <text evidence="4">The sequence shown here is derived from an EMBL/GenBank/DDBJ whole genome shotgun (WGS) entry which is preliminary data.</text>
</comment>
<dbReference type="SMART" id="SM00257">
    <property type="entry name" value="LysM"/>
    <property type="match status" value="1"/>
</dbReference>
<dbReference type="InterPro" id="IPR036779">
    <property type="entry name" value="LysM_dom_sf"/>
</dbReference>
<dbReference type="Pfam" id="PF06051">
    <property type="entry name" value="DUF928"/>
    <property type="match status" value="1"/>
</dbReference>
<feature type="domain" description="LysM" evidence="3">
    <location>
        <begin position="58"/>
        <end position="104"/>
    </location>
</feature>
<evidence type="ECO:0000313" key="4">
    <source>
        <dbReference type="EMBL" id="MCC0179499.1"/>
    </source>
</evidence>
<feature type="region of interest" description="Disordered" evidence="1">
    <location>
        <begin position="109"/>
        <end position="183"/>
    </location>
</feature>
<feature type="signal peptide" evidence="2">
    <location>
        <begin position="1"/>
        <end position="24"/>
    </location>
</feature>
<feature type="compositionally biased region" description="Polar residues" evidence="1">
    <location>
        <begin position="169"/>
        <end position="183"/>
    </location>
</feature>
<protein>
    <submittedName>
        <fullName evidence="4">DUF928 domain-containing protein</fullName>
    </submittedName>
</protein>
<gene>
    <name evidence="4" type="ORF">I4641_21295</name>
</gene>
<dbReference type="CDD" id="cd00118">
    <property type="entry name" value="LysM"/>
    <property type="match status" value="1"/>
</dbReference>
<dbReference type="InterPro" id="IPR018392">
    <property type="entry name" value="LysM"/>
</dbReference>
<evidence type="ECO:0000256" key="2">
    <source>
        <dbReference type="SAM" id="SignalP"/>
    </source>
</evidence>
<evidence type="ECO:0000259" key="3">
    <source>
        <dbReference type="PROSITE" id="PS51782"/>
    </source>
</evidence>
<dbReference type="AlphaFoldDB" id="A0A964BUN4"/>